<dbReference type="Proteomes" id="UP001500620">
    <property type="component" value="Unassembled WGS sequence"/>
</dbReference>
<protein>
    <submittedName>
        <fullName evidence="1">Uncharacterized protein</fullName>
    </submittedName>
</protein>
<dbReference type="EMBL" id="BAABAT010000015">
    <property type="protein sequence ID" value="GAA4253201.1"/>
    <property type="molecule type" value="Genomic_DNA"/>
</dbReference>
<accession>A0ABP8DDS8</accession>
<reference evidence="2" key="1">
    <citation type="journal article" date="2019" name="Int. J. Syst. Evol. Microbiol.">
        <title>The Global Catalogue of Microorganisms (GCM) 10K type strain sequencing project: providing services to taxonomists for standard genome sequencing and annotation.</title>
        <authorList>
            <consortium name="The Broad Institute Genomics Platform"/>
            <consortium name="The Broad Institute Genome Sequencing Center for Infectious Disease"/>
            <person name="Wu L."/>
            <person name="Ma J."/>
        </authorList>
    </citation>
    <scope>NUCLEOTIDE SEQUENCE [LARGE SCALE GENOMIC DNA]</scope>
    <source>
        <strain evidence="2">JCM 17441</strain>
    </source>
</reference>
<keyword evidence="2" id="KW-1185">Reference proteome</keyword>
<evidence type="ECO:0000313" key="2">
    <source>
        <dbReference type="Proteomes" id="UP001500620"/>
    </source>
</evidence>
<evidence type="ECO:0000313" key="1">
    <source>
        <dbReference type="EMBL" id="GAA4253201.1"/>
    </source>
</evidence>
<organism evidence="1 2">
    <name type="scientific">Dactylosporangium darangshiense</name>
    <dbReference type="NCBI Taxonomy" id="579108"/>
    <lineage>
        <taxon>Bacteria</taxon>
        <taxon>Bacillati</taxon>
        <taxon>Actinomycetota</taxon>
        <taxon>Actinomycetes</taxon>
        <taxon>Micromonosporales</taxon>
        <taxon>Micromonosporaceae</taxon>
        <taxon>Dactylosporangium</taxon>
    </lineage>
</organism>
<dbReference type="RefSeq" id="WP_345130261.1">
    <property type="nucleotide sequence ID" value="NZ_BAABAT010000015.1"/>
</dbReference>
<sequence length="208" mass="22933">MSNTTLAPLTASPDLNNTVTSRWHRRLSANPAAKRSHWRTKTVYFRAVATLVAGAPTAQLTWKSIVEAAAPNGSRSTFYEVAGAHARHPLIEAFINDGRMDSIQLALYYRRPDAVAQLLDEAKVWSYWPFRERMLDAVTAAGPMSAEALEAEVTDSLAKWARLNPQLAAALNFAPPACAVEDLMLIWNGRLAAVRAANQLTDYLRRTA</sequence>
<proteinExistence type="predicted"/>
<gene>
    <name evidence="1" type="ORF">GCM10022255_053120</name>
</gene>
<name>A0ABP8DDS8_9ACTN</name>
<comment type="caution">
    <text evidence="1">The sequence shown here is derived from an EMBL/GenBank/DDBJ whole genome shotgun (WGS) entry which is preliminary data.</text>
</comment>